<dbReference type="GO" id="GO:0005840">
    <property type="term" value="C:ribosome"/>
    <property type="evidence" value="ECO:0007669"/>
    <property type="project" value="InterPro"/>
</dbReference>
<dbReference type="GO" id="GO:0009507">
    <property type="term" value="C:chloroplast"/>
    <property type="evidence" value="ECO:0007669"/>
    <property type="project" value="InterPro"/>
</dbReference>
<reference evidence="4 5" key="1">
    <citation type="submission" date="2014-11" db="EMBL/GenBank/DDBJ databases">
        <authorList>
            <person name="Zhu J."/>
            <person name="Qi W."/>
            <person name="Song R."/>
        </authorList>
    </citation>
    <scope>NUCLEOTIDE SEQUENCE [LARGE SCALE GENOMIC DNA]</scope>
</reference>
<proteinExistence type="predicted"/>
<keyword evidence="5" id="KW-1185">Reference proteome</keyword>
<accession>A0A0G4FDG0</accession>
<feature type="region of interest" description="Disordered" evidence="2">
    <location>
        <begin position="431"/>
        <end position="459"/>
    </location>
</feature>
<feature type="signal peptide" evidence="3">
    <location>
        <begin position="1"/>
        <end position="22"/>
    </location>
</feature>
<feature type="coiled-coil region" evidence="1">
    <location>
        <begin position="357"/>
        <end position="384"/>
    </location>
</feature>
<gene>
    <name evidence="4" type="ORF">Vbra_5775</name>
</gene>
<evidence type="ECO:0000313" key="5">
    <source>
        <dbReference type="Proteomes" id="UP000041254"/>
    </source>
</evidence>
<evidence type="ECO:0000313" key="4">
    <source>
        <dbReference type="EMBL" id="CEM11257.1"/>
    </source>
</evidence>
<dbReference type="Proteomes" id="UP000041254">
    <property type="component" value="Unassembled WGS sequence"/>
</dbReference>
<dbReference type="InterPro" id="IPR020526">
    <property type="entry name" value="Ribosomal_cL38"/>
</dbReference>
<feature type="compositionally biased region" description="Basic and acidic residues" evidence="2">
    <location>
        <begin position="435"/>
        <end position="446"/>
    </location>
</feature>
<dbReference type="InParanoid" id="A0A0G4FDG0"/>
<evidence type="ECO:0000256" key="3">
    <source>
        <dbReference type="SAM" id="SignalP"/>
    </source>
</evidence>
<dbReference type="EMBL" id="CDMY01000412">
    <property type="protein sequence ID" value="CEM11257.1"/>
    <property type="molecule type" value="Genomic_DNA"/>
</dbReference>
<evidence type="ECO:0000256" key="1">
    <source>
        <dbReference type="SAM" id="Coils"/>
    </source>
</evidence>
<feature type="region of interest" description="Disordered" evidence="2">
    <location>
        <begin position="62"/>
        <end position="81"/>
    </location>
</feature>
<dbReference type="GO" id="GO:0003735">
    <property type="term" value="F:structural constituent of ribosome"/>
    <property type="evidence" value="ECO:0007669"/>
    <property type="project" value="InterPro"/>
</dbReference>
<dbReference type="GO" id="GO:0019843">
    <property type="term" value="F:rRNA binding"/>
    <property type="evidence" value="ECO:0007669"/>
    <property type="project" value="InterPro"/>
</dbReference>
<dbReference type="OrthoDB" id="361147at2759"/>
<feature type="compositionally biased region" description="Basic residues" evidence="2">
    <location>
        <begin position="62"/>
        <end position="73"/>
    </location>
</feature>
<protein>
    <submittedName>
        <fullName evidence="4">Uncharacterized protein</fullName>
    </submittedName>
</protein>
<organism evidence="4 5">
    <name type="scientific">Vitrella brassicaformis (strain CCMP3155)</name>
    <dbReference type="NCBI Taxonomy" id="1169540"/>
    <lineage>
        <taxon>Eukaryota</taxon>
        <taxon>Sar</taxon>
        <taxon>Alveolata</taxon>
        <taxon>Colpodellida</taxon>
        <taxon>Vitrellaceae</taxon>
        <taxon>Vitrella</taxon>
    </lineage>
</organism>
<evidence type="ECO:0000256" key="2">
    <source>
        <dbReference type="SAM" id="MobiDB-lite"/>
    </source>
</evidence>
<dbReference type="AlphaFoldDB" id="A0A0G4FDG0"/>
<dbReference type="GO" id="GO:0006412">
    <property type="term" value="P:translation"/>
    <property type="evidence" value="ECO:0007669"/>
    <property type="project" value="InterPro"/>
</dbReference>
<name>A0A0G4FDG0_VITBC</name>
<dbReference type="STRING" id="1169540.A0A0G4FDG0"/>
<keyword evidence="1" id="KW-0175">Coiled coil</keyword>
<feature type="chain" id="PRO_5005188921" evidence="3">
    <location>
        <begin position="23"/>
        <end position="556"/>
    </location>
</feature>
<keyword evidence="3" id="KW-0732">Signal</keyword>
<sequence>MPIQAMAAALVTLASFVAPSAAFLLSPTRLALDRSLALRRRADAGRPPSTVMMSSRVQLKGAKKQNKFRPRKKAPSDINRTPTWYHPSPQLYYDAPPEYTVLPVDDTMDILNDAKMQELLAALRDPKGSSSALERLAGDSEVESLIGKIESIAEEQDCLESAAVARRLRMALSSKGEADELQPSYRYDVIDQVWEEKQADKLERIAHQKFKQIRTMALDRQQVGGTLDEFRDPSMWERYRILDDLPTIPQAIYEGIDQPDTVPNREAFSIAERPLSADEAMYEALLMSTDPSYERPTRDNIESLFEAPYRRTALIGRIQEMYDEWMQEGAQPPPPRDLSRYEELSQWKMMTKRQRKQVVVSQQNERAKENLKRIQEEIAIKRGEKVEEPELATTLYLKWEMTSQPSMSIGGGAAIGRQKTKLPTKFKEMQTSFKQQERKEEVKEEELTPEVGTTGGDGRDKSFADSMMIVYDDETYTEDAFLNKLTTVVPQIQVGDAKKVWTEMRQVGEAIAWEASTHDTETAAERLRVSEPRIWAEAKPKTITVDNLKDIVTSYR</sequence>
<dbReference type="VEuPathDB" id="CryptoDB:Vbra_5775"/>
<dbReference type="Pfam" id="PF17257">
    <property type="entry name" value="DUF5323"/>
    <property type="match status" value="1"/>
</dbReference>